<proteinExistence type="predicted"/>
<evidence type="ECO:0000313" key="1">
    <source>
        <dbReference type="EMBL" id="XCG49651.1"/>
    </source>
</evidence>
<protein>
    <submittedName>
        <fullName evidence="1">Uncharacterized protein</fullName>
    </submittedName>
</protein>
<dbReference type="AlphaFoldDB" id="A0AAU8CS37"/>
<organism evidence="1">
    <name type="scientific">Mesorhizobium sp. WSM2240</name>
    <dbReference type="NCBI Taxonomy" id="3228851"/>
    <lineage>
        <taxon>Bacteria</taxon>
        <taxon>Pseudomonadati</taxon>
        <taxon>Pseudomonadota</taxon>
        <taxon>Alphaproteobacteria</taxon>
        <taxon>Hyphomicrobiales</taxon>
        <taxon>Phyllobacteriaceae</taxon>
        <taxon>Mesorhizobium</taxon>
    </lineage>
</organism>
<reference evidence="1" key="1">
    <citation type="submission" date="2024-06" db="EMBL/GenBank/DDBJ databases">
        <title>Mesorhizobium karijinii sp. nov., a symbiont of the iconic Swainsona formosa from arid Australia.</title>
        <authorList>
            <person name="Hill Y.J."/>
            <person name="Watkin E.L.J."/>
            <person name="O'Hara G.W."/>
            <person name="Terpolilli J."/>
            <person name="Tye M.L."/>
            <person name="Kohlmeier M.G."/>
        </authorList>
    </citation>
    <scope>NUCLEOTIDE SEQUENCE</scope>
    <source>
        <strain evidence="1">WSM2240</strain>
    </source>
</reference>
<name>A0AAU8CS37_9HYPH</name>
<dbReference type="RefSeq" id="WP_353642816.1">
    <property type="nucleotide sequence ID" value="NZ_CP159253.1"/>
</dbReference>
<sequence>MGIKVGSDADGVVHHRLVYVIVGVNIDAAEQAHERARLRSHIGSVPVEMFTD</sequence>
<gene>
    <name evidence="1" type="ORF">ABVK50_03320</name>
</gene>
<accession>A0AAU8CS37</accession>
<dbReference type="EMBL" id="CP159253">
    <property type="protein sequence ID" value="XCG49651.1"/>
    <property type="molecule type" value="Genomic_DNA"/>
</dbReference>